<sequence length="144" mass="15701">MKWLPILLLPALGISSAFAGEFTVTDDRAASEISETSRLYIDGNLAATFRLGPDVSTLTKRIQTPLGRLNHDYALCGEITIVNDDGKREIHQVSSEGILHNPDGRSFEALGAEDFTDFFLRDPRDPTAVEHHPGHTSVCAAPIT</sequence>
<name>A0A1U9KTU5_9PROT</name>
<organism evidence="1 2">
    <name type="scientific">Neoasaia chiangmaiensis</name>
    <dbReference type="NCBI Taxonomy" id="320497"/>
    <lineage>
        <taxon>Bacteria</taxon>
        <taxon>Pseudomonadati</taxon>
        <taxon>Pseudomonadota</taxon>
        <taxon>Alphaproteobacteria</taxon>
        <taxon>Acetobacterales</taxon>
        <taxon>Acetobacteraceae</taxon>
        <taxon>Neoasaia</taxon>
    </lineage>
</organism>
<dbReference type="AlphaFoldDB" id="A0A1U9KTU5"/>
<reference evidence="1 2" key="1">
    <citation type="submission" date="2016-03" db="EMBL/GenBank/DDBJ databases">
        <title>Acetic acid bacteria sequencing.</title>
        <authorList>
            <person name="Brandt J."/>
            <person name="Jakob F."/>
            <person name="Vogel R.F."/>
        </authorList>
    </citation>
    <scope>NUCLEOTIDE SEQUENCE [LARGE SCALE GENOMIC DNA]</scope>
    <source>
        <strain evidence="1 2">NBRC 101099</strain>
    </source>
</reference>
<proteinExistence type="predicted"/>
<dbReference type="OrthoDB" id="7271334at2"/>
<accession>A0A1U9KTU5</accession>
<protein>
    <submittedName>
        <fullName evidence="1">Uncharacterized protein</fullName>
    </submittedName>
</protein>
<dbReference type="KEGG" id="nch:A0U93_02710"/>
<dbReference type="Proteomes" id="UP000188604">
    <property type="component" value="Chromosome"/>
</dbReference>
<dbReference type="EMBL" id="CP014691">
    <property type="protein sequence ID" value="AQS89223.1"/>
    <property type="molecule type" value="Genomic_DNA"/>
</dbReference>
<keyword evidence="2" id="KW-1185">Reference proteome</keyword>
<gene>
    <name evidence="1" type="ORF">A0U93_02710</name>
</gene>
<evidence type="ECO:0000313" key="2">
    <source>
        <dbReference type="Proteomes" id="UP000188604"/>
    </source>
</evidence>
<dbReference type="RefSeq" id="WP_077808278.1">
    <property type="nucleotide sequence ID" value="NZ_BJXS01000004.1"/>
</dbReference>
<evidence type="ECO:0000313" key="1">
    <source>
        <dbReference type="EMBL" id="AQS89223.1"/>
    </source>
</evidence>